<name>A0A9Q0EVG2_9TELE</name>
<keyword evidence="7" id="KW-1015">Disulfide bond</keyword>
<keyword evidence="8" id="KW-0675">Receptor</keyword>
<keyword evidence="13" id="KW-1185">Reference proteome</keyword>
<dbReference type="GO" id="GO:0004993">
    <property type="term" value="F:G protein-coupled serotonin receptor activity"/>
    <property type="evidence" value="ECO:0007669"/>
    <property type="project" value="UniProtKB-ARBA"/>
</dbReference>
<gene>
    <name evidence="12" type="ORF">NHX12_017750</name>
</gene>
<keyword evidence="5" id="KW-0297">G-protein coupled receptor</keyword>
<comment type="subcellular location">
    <subcellularLocation>
        <location evidence="1">Cell membrane</location>
        <topology evidence="1">Multi-pass membrane protein</topology>
    </subcellularLocation>
</comment>
<evidence type="ECO:0000256" key="5">
    <source>
        <dbReference type="ARBA" id="ARBA00023040"/>
    </source>
</evidence>
<keyword evidence="2" id="KW-1003">Cell membrane</keyword>
<feature type="transmembrane region" description="Helical" evidence="10">
    <location>
        <begin position="46"/>
        <end position="65"/>
    </location>
</feature>
<dbReference type="PANTHER" id="PTHR24248">
    <property type="entry name" value="ADRENERGIC RECEPTOR-RELATED G-PROTEIN COUPLED RECEPTOR"/>
    <property type="match status" value="1"/>
</dbReference>
<evidence type="ECO:0000256" key="10">
    <source>
        <dbReference type="SAM" id="Phobius"/>
    </source>
</evidence>
<dbReference type="Gene3D" id="1.20.1070.10">
    <property type="entry name" value="Rhodopsin 7-helix transmembrane proteins"/>
    <property type="match status" value="1"/>
</dbReference>
<evidence type="ECO:0000256" key="6">
    <source>
        <dbReference type="ARBA" id="ARBA00023136"/>
    </source>
</evidence>
<sequence length="106" mass="12223">MQRERKAAKNLGIIMVVFLLLRMPFFTVIIVDPFVQQSTDPVLWDVFLWLGYINSSLNLFLYGFFNRSFCRKILMPMVCRNCLPGTSPAIDLSQTRKEGAQCANQQ</sequence>
<dbReference type="GO" id="GO:0043410">
    <property type="term" value="P:positive regulation of MAPK cascade"/>
    <property type="evidence" value="ECO:0007669"/>
    <property type="project" value="TreeGrafter"/>
</dbReference>
<evidence type="ECO:0000256" key="4">
    <source>
        <dbReference type="ARBA" id="ARBA00022989"/>
    </source>
</evidence>
<accession>A0A9Q0EVG2</accession>
<organism evidence="12 13">
    <name type="scientific">Muraenolepis orangiensis</name>
    <name type="common">Patagonian moray cod</name>
    <dbReference type="NCBI Taxonomy" id="630683"/>
    <lineage>
        <taxon>Eukaryota</taxon>
        <taxon>Metazoa</taxon>
        <taxon>Chordata</taxon>
        <taxon>Craniata</taxon>
        <taxon>Vertebrata</taxon>
        <taxon>Euteleostomi</taxon>
        <taxon>Actinopterygii</taxon>
        <taxon>Neopterygii</taxon>
        <taxon>Teleostei</taxon>
        <taxon>Neoteleostei</taxon>
        <taxon>Acanthomorphata</taxon>
        <taxon>Zeiogadaria</taxon>
        <taxon>Gadariae</taxon>
        <taxon>Gadiformes</taxon>
        <taxon>Muraenolepidoidei</taxon>
        <taxon>Muraenolepididae</taxon>
        <taxon>Muraenolepis</taxon>
    </lineage>
</organism>
<dbReference type="InterPro" id="IPR017452">
    <property type="entry name" value="GPCR_Rhodpsn_7TM"/>
</dbReference>
<proteinExistence type="predicted"/>
<dbReference type="AlphaFoldDB" id="A0A9Q0EVG2"/>
<dbReference type="OrthoDB" id="5959645at2759"/>
<evidence type="ECO:0000256" key="8">
    <source>
        <dbReference type="ARBA" id="ARBA00023170"/>
    </source>
</evidence>
<keyword evidence="9" id="KW-0807">Transducer</keyword>
<evidence type="ECO:0000256" key="3">
    <source>
        <dbReference type="ARBA" id="ARBA00022692"/>
    </source>
</evidence>
<keyword evidence="6 10" id="KW-0472">Membrane</keyword>
<dbReference type="EMBL" id="JANIIK010000034">
    <property type="protein sequence ID" value="KAJ3614174.1"/>
    <property type="molecule type" value="Genomic_DNA"/>
</dbReference>
<dbReference type="GO" id="GO:0071880">
    <property type="term" value="P:adenylate cyclase-activating adrenergic receptor signaling pathway"/>
    <property type="evidence" value="ECO:0007669"/>
    <property type="project" value="TreeGrafter"/>
</dbReference>
<dbReference type="PROSITE" id="PS50262">
    <property type="entry name" value="G_PROTEIN_RECEP_F1_2"/>
    <property type="match status" value="1"/>
</dbReference>
<dbReference type="GO" id="GO:0005886">
    <property type="term" value="C:plasma membrane"/>
    <property type="evidence" value="ECO:0007669"/>
    <property type="project" value="UniProtKB-SubCell"/>
</dbReference>
<feature type="domain" description="G-protein coupled receptors family 1 profile" evidence="11">
    <location>
        <begin position="1"/>
        <end position="62"/>
    </location>
</feature>
<evidence type="ECO:0000259" key="11">
    <source>
        <dbReference type="PROSITE" id="PS50262"/>
    </source>
</evidence>
<dbReference type="SUPFAM" id="SSF81321">
    <property type="entry name" value="Family A G protein-coupled receptor-like"/>
    <property type="match status" value="1"/>
</dbReference>
<dbReference type="PANTHER" id="PTHR24248:SF199">
    <property type="entry name" value="IP13425P-RELATED"/>
    <property type="match status" value="1"/>
</dbReference>
<evidence type="ECO:0000313" key="12">
    <source>
        <dbReference type="EMBL" id="KAJ3614174.1"/>
    </source>
</evidence>
<feature type="transmembrane region" description="Helical" evidence="10">
    <location>
        <begin position="12"/>
        <end position="34"/>
    </location>
</feature>
<evidence type="ECO:0000256" key="7">
    <source>
        <dbReference type="ARBA" id="ARBA00023157"/>
    </source>
</evidence>
<keyword evidence="4 10" id="KW-1133">Transmembrane helix</keyword>
<protein>
    <recommendedName>
        <fullName evidence="11">G-protein coupled receptors family 1 profile domain-containing protein</fullName>
    </recommendedName>
</protein>
<dbReference type="InterPro" id="IPR000276">
    <property type="entry name" value="GPCR_Rhodpsn"/>
</dbReference>
<dbReference type="Proteomes" id="UP001148018">
    <property type="component" value="Unassembled WGS sequence"/>
</dbReference>
<keyword evidence="3 10" id="KW-0812">Transmembrane</keyword>
<evidence type="ECO:0000313" key="13">
    <source>
        <dbReference type="Proteomes" id="UP001148018"/>
    </source>
</evidence>
<evidence type="ECO:0000256" key="1">
    <source>
        <dbReference type="ARBA" id="ARBA00004651"/>
    </source>
</evidence>
<evidence type="ECO:0000256" key="2">
    <source>
        <dbReference type="ARBA" id="ARBA00022475"/>
    </source>
</evidence>
<reference evidence="12" key="1">
    <citation type="submission" date="2022-07" db="EMBL/GenBank/DDBJ databases">
        <title>Chromosome-level genome of Muraenolepis orangiensis.</title>
        <authorList>
            <person name="Kim J."/>
        </authorList>
    </citation>
    <scope>NUCLEOTIDE SEQUENCE</scope>
    <source>
        <strain evidence="12">KU_S4_2022</strain>
        <tissue evidence="12">Muscle</tissue>
    </source>
</reference>
<evidence type="ECO:0000256" key="9">
    <source>
        <dbReference type="ARBA" id="ARBA00023224"/>
    </source>
</evidence>
<comment type="caution">
    <text evidence="12">The sequence shown here is derived from an EMBL/GenBank/DDBJ whole genome shotgun (WGS) entry which is preliminary data.</text>
</comment>
<dbReference type="Pfam" id="PF00001">
    <property type="entry name" value="7tm_1"/>
    <property type="match status" value="1"/>
</dbReference>
<dbReference type="PRINTS" id="PR00237">
    <property type="entry name" value="GPCRRHODOPSN"/>
</dbReference>